<reference evidence="1" key="1">
    <citation type="submission" date="2023-08" db="EMBL/GenBank/DDBJ databases">
        <title>The draft genome of Tsukamurella strandjordii strain 050030.</title>
        <authorList>
            <person name="Zhao F."/>
            <person name="Feng Y."/>
            <person name="Zong Z."/>
        </authorList>
    </citation>
    <scope>NUCLEOTIDE SEQUENCE</scope>
    <source>
        <strain evidence="1">050030</strain>
    </source>
</reference>
<evidence type="ECO:0000313" key="1">
    <source>
        <dbReference type="EMBL" id="MDP0397888.1"/>
    </source>
</evidence>
<proteinExistence type="predicted"/>
<sequence length="116" mass="12404">MSEPALPDQDHSAREESLRNRNDLRNLLNQLGQNAANSGDPEGHYRRALGSLLYDVAADLYIHAEKLGMTPGELQGVITDANADLVAAGNAAETARALEFRLASGDRSDQLGSSQS</sequence>
<keyword evidence="2" id="KW-1185">Reference proteome</keyword>
<evidence type="ECO:0000313" key="2">
    <source>
        <dbReference type="Proteomes" id="UP001178281"/>
    </source>
</evidence>
<protein>
    <submittedName>
        <fullName evidence="1">Uncharacterized protein</fullName>
    </submittedName>
</protein>
<dbReference type="EMBL" id="JAUTIX010000003">
    <property type="protein sequence ID" value="MDP0397888.1"/>
    <property type="molecule type" value="Genomic_DNA"/>
</dbReference>
<accession>A0AA90NEW9</accession>
<organism evidence="1 2">
    <name type="scientific">Tsukamurella strandjordii</name>
    <dbReference type="NCBI Taxonomy" id="147577"/>
    <lineage>
        <taxon>Bacteria</taxon>
        <taxon>Bacillati</taxon>
        <taxon>Actinomycetota</taxon>
        <taxon>Actinomycetes</taxon>
        <taxon>Mycobacteriales</taxon>
        <taxon>Tsukamurellaceae</taxon>
        <taxon>Tsukamurella</taxon>
    </lineage>
</organism>
<dbReference type="RefSeq" id="WP_220658136.1">
    <property type="nucleotide sequence ID" value="NZ_CBCSFC010000034.1"/>
</dbReference>
<name>A0AA90NEW9_9ACTN</name>
<comment type="caution">
    <text evidence="1">The sequence shown here is derived from an EMBL/GenBank/DDBJ whole genome shotgun (WGS) entry which is preliminary data.</text>
</comment>
<gene>
    <name evidence="1" type="ORF">Q7X28_08100</name>
</gene>
<dbReference type="Proteomes" id="UP001178281">
    <property type="component" value="Unassembled WGS sequence"/>
</dbReference>
<dbReference type="AlphaFoldDB" id="A0AA90NEW9"/>